<accession>A0ACB6QNB7</accession>
<reference evidence="1" key="1">
    <citation type="journal article" date="2020" name="Stud. Mycol.">
        <title>101 Dothideomycetes genomes: a test case for predicting lifestyles and emergence of pathogens.</title>
        <authorList>
            <person name="Haridas S."/>
            <person name="Albert R."/>
            <person name="Binder M."/>
            <person name="Bloem J."/>
            <person name="Labutti K."/>
            <person name="Salamov A."/>
            <person name="Andreopoulos B."/>
            <person name="Baker S."/>
            <person name="Barry K."/>
            <person name="Bills G."/>
            <person name="Bluhm B."/>
            <person name="Cannon C."/>
            <person name="Castanera R."/>
            <person name="Culley D."/>
            <person name="Daum C."/>
            <person name="Ezra D."/>
            <person name="Gonzalez J."/>
            <person name="Henrissat B."/>
            <person name="Kuo A."/>
            <person name="Liang C."/>
            <person name="Lipzen A."/>
            <person name="Lutzoni F."/>
            <person name="Magnuson J."/>
            <person name="Mondo S."/>
            <person name="Nolan M."/>
            <person name="Ohm R."/>
            <person name="Pangilinan J."/>
            <person name="Park H.-J."/>
            <person name="Ramirez L."/>
            <person name="Alfaro M."/>
            <person name="Sun H."/>
            <person name="Tritt A."/>
            <person name="Yoshinaga Y."/>
            <person name="Zwiers L.-H."/>
            <person name="Turgeon B."/>
            <person name="Goodwin S."/>
            <person name="Spatafora J."/>
            <person name="Crous P."/>
            <person name="Grigoriev I."/>
        </authorList>
    </citation>
    <scope>NUCLEOTIDE SEQUENCE</scope>
    <source>
        <strain evidence="1">ATCC 200398</strain>
    </source>
</reference>
<gene>
    <name evidence="1" type="ORF">BDR25DRAFT_357746</name>
</gene>
<evidence type="ECO:0000313" key="1">
    <source>
        <dbReference type="EMBL" id="KAF2468401.1"/>
    </source>
</evidence>
<evidence type="ECO:0000313" key="2">
    <source>
        <dbReference type="Proteomes" id="UP000799755"/>
    </source>
</evidence>
<dbReference type="EMBL" id="MU003516">
    <property type="protein sequence ID" value="KAF2468401.1"/>
    <property type="molecule type" value="Genomic_DNA"/>
</dbReference>
<protein>
    <submittedName>
        <fullName evidence="1">Uncharacterized protein</fullName>
    </submittedName>
</protein>
<name>A0ACB6QNB7_9PLEO</name>
<keyword evidence="2" id="KW-1185">Reference proteome</keyword>
<sequence>MFPAAAEKSERDVAYPLRMQPWILLVGSIRWLRTRAHCTYKRVEKLRLEWVTNGRSLRTGGSAFRPSPPQSLADNAASTKTYPWDGNGRTLFGAKKISYHAGCPLARIPSFGYNADFADFLPFYRPKFIPQQLTIDDHSTALFQGLIAYPSLHNNPADDAWRPATGLFLFNPGNVLKEIQNRPAKPTVLKVNKAAPTEAHKSCLDIIYYMRPSLRLVIPGQENVVTDINITITSKGERSRKLKSPQMPDNSIEVEEEEEPCPNYGTRFYTAKPNVHPRKAKNHPR</sequence>
<comment type="caution">
    <text evidence="1">The sequence shown here is derived from an EMBL/GenBank/DDBJ whole genome shotgun (WGS) entry which is preliminary data.</text>
</comment>
<organism evidence="1 2">
    <name type="scientific">Lindgomyces ingoldianus</name>
    <dbReference type="NCBI Taxonomy" id="673940"/>
    <lineage>
        <taxon>Eukaryota</taxon>
        <taxon>Fungi</taxon>
        <taxon>Dikarya</taxon>
        <taxon>Ascomycota</taxon>
        <taxon>Pezizomycotina</taxon>
        <taxon>Dothideomycetes</taxon>
        <taxon>Pleosporomycetidae</taxon>
        <taxon>Pleosporales</taxon>
        <taxon>Lindgomycetaceae</taxon>
        <taxon>Lindgomyces</taxon>
    </lineage>
</organism>
<dbReference type="Proteomes" id="UP000799755">
    <property type="component" value="Unassembled WGS sequence"/>
</dbReference>
<proteinExistence type="predicted"/>